<dbReference type="RefSeq" id="WP_100679482.1">
    <property type="nucleotide sequence ID" value="NZ_CP024969.1"/>
</dbReference>
<dbReference type="KEGG" id="mtab:MTABA_v1c03380"/>
<sequence length="534" mass="59348">MKITPWIGRRAEVPNWSFTTKDAQNLRKFASEENFGAVGMFYLSRDIPSEYKANGNNTGDLNALYQNIRSEMGFSKYSFAGALNGTKTNINEKDTNDINEIIKRGGIDYDIRIRNNNGLDEANQQPGENGGWEGPSIGGENGVSGAGGSESGENIVSPPPTGKGKSAYATWEEANPNRKGIKIKDKHKANNNTYFSPYLDAGLYEGNNISEMKHLDHLTLAFVQQVNEHNDYLELSVAGQSKDNASYQWWEETQLWGKMLKPIADAGNFKNIKVAYGGATTGGYTEKNPWTLANTLNQNNSKKAQEDLEKGLIDYHEELVQVAKKYGGSKKYEMPKSIDFDIEGNAQNLNADNILLAKTLAKMKSEDPTWDFSVTLPVLPSGLTSVGYNVINIFVKEYEAAGLSISDLPVVNLMLMDYGDPIYLTALSQGKTNFDLAKEAIDNTVINLKRSILENFKESVNENELYSLIGATPMIGVNDTVEGVFTDEDVKELYNWAQEKWLAYLSMWSMNDDRGKSLDGKEVNKSLLAHGLWY</sequence>
<proteinExistence type="predicted"/>
<feature type="region of interest" description="Disordered" evidence="1">
    <location>
        <begin position="118"/>
        <end position="167"/>
    </location>
</feature>
<dbReference type="InterPro" id="IPR052750">
    <property type="entry name" value="GH18_Chitinase"/>
</dbReference>
<reference evidence="2 3" key="1">
    <citation type="submission" date="2017-11" db="EMBL/GenBank/DDBJ databases">
        <title>Genome sequence of Mesoplasma tabanidae BARC 857 (ATCC 49584).</title>
        <authorList>
            <person name="Lo W.-S."/>
            <person name="Kuo C.-H."/>
        </authorList>
    </citation>
    <scope>NUCLEOTIDE SEQUENCE [LARGE SCALE GENOMIC DNA]</scope>
    <source>
        <strain evidence="2 3">BARC 857</strain>
    </source>
</reference>
<dbReference type="EMBL" id="CP024969">
    <property type="protein sequence ID" value="ATZ21541.1"/>
    <property type="molecule type" value="Genomic_DNA"/>
</dbReference>
<dbReference type="SUPFAM" id="SSF51445">
    <property type="entry name" value="(Trans)glycosidases"/>
    <property type="match status" value="1"/>
</dbReference>
<dbReference type="PANTHER" id="PTHR42976:SF1">
    <property type="entry name" value="GH18 DOMAIN-CONTAINING PROTEIN-RELATED"/>
    <property type="match status" value="1"/>
</dbReference>
<keyword evidence="3" id="KW-1185">Reference proteome</keyword>
<gene>
    <name evidence="2" type="ORF">MTABA_v1c03380</name>
</gene>
<dbReference type="OrthoDB" id="99456at2"/>
<dbReference type="AlphaFoldDB" id="A0A2K8P461"/>
<feature type="compositionally biased region" description="Polar residues" evidence="1">
    <location>
        <begin position="118"/>
        <end position="127"/>
    </location>
</feature>
<dbReference type="Gene3D" id="3.20.20.80">
    <property type="entry name" value="Glycosidases"/>
    <property type="match status" value="2"/>
</dbReference>
<feature type="compositionally biased region" description="Gly residues" evidence="1">
    <location>
        <begin position="128"/>
        <end position="150"/>
    </location>
</feature>
<evidence type="ECO:0000256" key="1">
    <source>
        <dbReference type="SAM" id="MobiDB-lite"/>
    </source>
</evidence>
<evidence type="ECO:0000313" key="3">
    <source>
        <dbReference type="Proteomes" id="UP000232223"/>
    </source>
</evidence>
<protein>
    <submittedName>
        <fullName evidence="2">Chitinase</fullName>
    </submittedName>
</protein>
<dbReference type="Proteomes" id="UP000232223">
    <property type="component" value="Chromosome"/>
</dbReference>
<evidence type="ECO:0000313" key="2">
    <source>
        <dbReference type="EMBL" id="ATZ21541.1"/>
    </source>
</evidence>
<accession>A0A2K8P461</accession>
<dbReference type="PANTHER" id="PTHR42976">
    <property type="entry name" value="BIFUNCTIONAL CHITINASE/LYSOZYME-RELATED"/>
    <property type="match status" value="1"/>
</dbReference>
<name>A0A2K8P461_9MOLU</name>
<dbReference type="InterPro" id="IPR017853">
    <property type="entry name" value="GH"/>
</dbReference>
<organism evidence="2 3">
    <name type="scientific">Mesoplasma tabanidae</name>
    <dbReference type="NCBI Taxonomy" id="219745"/>
    <lineage>
        <taxon>Bacteria</taxon>
        <taxon>Bacillati</taxon>
        <taxon>Mycoplasmatota</taxon>
        <taxon>Mollicutes</taxon>
        <taxon>Entomoplasmatales</taxon>
        <taxon>Entomoplasmataceae</taxon>
        <taxon>Mesoplasma</taxon>
    </lineage>
</organism>